<evidence type="ECO:0000256" key="14">
    <source>
        <dbReference type="ARBA" id="ARBA00022918"/>
    </source>
</evidence>
<evidence type="ECO:0000256" key="9">
    <source>
        <dbReference type="ARBA" id="ARBA00022759"/>
    </source>
</evidence>
<dbReference type="CDD" id="cd00024">
    <property type="entry name" value="CD_CSD"/>
    <property type="match status" value="1"/>
</dbReference>
<dbReference type="GO" id="GO:0003964">
    <property type="term" value="F:RNA-directed DNA polymerase activity"/>
    <property type="evidence" value="ECO:0007669"/>
    <property type="project" value="UniProtKB-KW"/>
</dbReference>
<keyword evidence="24" id="KW-1185">Reference proteome</keyword>
<dbReference type="InterPro" id="IPR056924">
    <property type="entry name" value="SH3_Tf2-1"/>
</dbReference>
<keyword evidence="10" id="KW-0378">Hydrolase</keyword>
<keyword evidence="6" id="KW-0540">Nuclease</keyword>
<dbReference type="CDD" id="cd01647">
    <property type="entry name" value="RT_LTR"/>
    <property type="match status" value="1"/>
</dbReference>
<dbReference type="InterPro" id="IPR043502">
    <property type="entry name" value="DNA/RNA_pol_sf"/>
</dbReference>
<feature type="region of interest" description="Disordered" evidence="19">
    <location>
        <begin position="1425"/>
        <end position="1463"/>
    </location>
</feature>
<keyword evidence="7" id="KW-0479">Metal-binding</keyword>
<evidence type="ECO:0000256" key="8">
    <source>
        <dbReference type="ARBA" id="ARBA00022750"/>
    </source>
</evidence>
<evidence type="ECO:0000259" key="20">
    <source>
        <dbReference type="PROSITE" id="PS50013"/>
    </source>
</evidence>
<keyword evidence="13" id="KW-0229">DNA integration</keyword>
<reference evidence="23 24" key="1">
    <citation type="journal article" date="2024" name="J. Plant Pathol.">
        <title>Sequence and assembly of the genome of Seiridium unicorne, isolate CBS 538.82, causal agent of cypress canker disease.</title>
        <authorList>
            <person name="Scali E."/>
            <person name="Rocca G.D."/>
            <person name="Danti R."/>
            <person name="Garbelotto M."/>
            <person name="Barberini S."/>
            <person name="Baroncelli R."/>
            <person name="Emiliani G."/>
        </authorList>
    </citation>
    <scope>NUCLEOTIDE SEQUENCE [LARGE SCALE GENOMIC DNA]</scope>
    <source>
        <strain evidence="23 24">BM-138-508</strain>
    </source>
</reference>
<evidence type="ECO:0000256" key="6">
    <source>
        <dbReference type="ARBA" id="ARBA00022722"/>
    </source>
</evidence>
<evidence type="ECO:0000256" key="4">
    <source>
        <dbReference type="ARBA" id="ARBA00022679"/>
    </source>
</evidence>
<keyword evidence="18" id="KW-0233">DNA recombination</keyword>
<evidence type="ECO:0000259" key="22">
    <source>
        <dbReference type="PROSITE" id="PS50994"/>
    </source>
</evidence>
<dbReference type="InterPro" id="IPR036397">
    <property type="entry name" value="RNaseH_sf"/>
</dbReference>
<comment type="caution">
    <text evidence="23">The sequence shown here is derived from an EMBL/GenBank/DDBJ whole genome shotgun (WGS) entry which is preliminary data.</text>
</comment>
<evidence type="ECO:0000256" key="18">
    <source>
        <dbReference type="ARBA" id="ARBA00023172"/>
    </source>
</evidence>
<keyword evidence="17" id="KW-0496">Mitochondrion</keyword>
<evidence type="ECO:0000256" key="7">
    <source>
        <dbReference type="ARBA" id="ARBA00022723"/>
    </source>
</evidence>
<dbReference type="SMART" id="SM00298">
    <property type="entry name" value="CHROMO"/>
    <property type="match status" value="1"/>
</dbReference>
<sequence>MKGAEPPIFRGEATSPRARQEDYTNWRSLLRVKLAFDRHAFATPLSRLLYAAQFLSGDAYSRIRTAIDDIAANSEHPEDWACGWRDVGDLFQYLDPVYIVVDVFAQACRDFEALQQRGANFADFIASFQRLADESRQTNHARVENLRRKVSRELQNALVSVVLRPGPDDITGWIQLFRTLSNNIADNDFRKAQHSSANPRHLPRHNALPPNQSANGLGTTSEGDPMQLDAMTSRPRSRITDQERKRRRDGNLCLPWLRQHNPSIDWKNGIIRIGGVEVAETRRTEPLTVPPPNTKTPPPAKETVNIRALAAPTFLLMAKQKGVVVDKMPLAKLYALTDMLRAYPELQAYESPEEIASQTPSSTLRKILVGDAEEGVGEIPVRLQAFKEWIDEAPWLRRVSEDDIAKYLDGKPQPTPAEIQATLPDWLRHMWEAWNPKRADQLPPHRPWDHKIELLPGETPPYHRPRPMSPPELLAIRKYLDEHLSKGFIRASTSQAAAPVLLAKKPGGGIRICVDYRGLNNVTVKNRYPIPLIRETLDALCQAKYFTKLDITAAFNNLRIAPGDEWKTAFITRFGLYECLVANFGMTGAPSSFQHYVNHALFDVLDKYATAYLDDILIYSGSKKEHRRHVTDVVQRLMNAGLTMDIHKCEFEVTETKYLGLIISTSGIKMDPGKVSAITEWESPTTLKDLQRFIGFANYYRRFIKGFSSIARPLTILMSQSKWPGTLTSDAESAFQRLKNAFMTAPVLAYYDPRRLTTLEVDASDWASGGVLSQQGEDGVTHPVAFFSSKHTPAECNYEIYDKELLAIVKAFEEWRPELQGTEQPVEVITDHKNLQHFATTKLLNQRQVRWSEFLSDFRFKIVYRPGKHAVVPDALSRLPGVAPANKTDLGDDRVANRSRTLLPPDRWAALCSLDVSEPIDALIQRAYDSSVLAKRILRSLVEEPAARFPAAIRRQFRTAKADCKAIGGRIYVLDRLFIPPDEELRLQVLHRSHSLGPAGHPGRYKTYDLLRRTYFWPRLSRDVAAFVKGCHMCQRTKTSRVAPPGFLSPLPVPFRPWSDLSVDYVGPLPDCERNGVTYKHALVVVDRLTKMRHFIPVPDGSAVTLADAFVTGVYRLHGTPATIISDRGTQFVSTFWKELSRRLGVTLQASTTAHPETDGQTEIVNAGMEQYLRAYCTFFQDDWVDWLPLAEFATNNQTSESTGFSPFFANYGWNPTMGSEPVRPSDAPKTALQQQEFHNATTVADRMDRILTVVKAFLADTQERQSHFANAHRSDADMPSVGDQVWVSTRNMNTGRPLPKLSDKWIGPLPVLRVYRRAVAVELPPAYKLFPVFHVSLVRRYEGGYPGQSAVNEAFDKRAEGVEVTNEGPQEPGEEEWHFEKILNSRQGSNGLEYRIKWPYPHKPTWEPAEYLEGCDDAIRDFHRASPTKLGPPAWFQQGDDQETPVPRRRSTRVQARVAGSQ</sequence>
<keyword evidence="5" id="KW-0548">Nucleotidyltransferase</keyword>
<accession>A0ABR2UNA5</accession>
<dbReference type="InterPro" id="IPR000477">
    <property type="entry name" value="RT_dom"/>
</dbReference>
<dbReference type="Gene3D" id="3.10.10.10">
    <property type="entry name" value="HIV Type 1 Reverse Transcriptase, subunit A, domain 1"/>
    <property type="match status" value="1"/>
</dbReference>
<evidence type="ECO:0000256" key="17">
    <source>
        <dbReference type="ARBA" id="ARBA00023128"/>
    </source>
</evidence>
<dbReference type="Gene3D" id="3.30.420.10">
    <property type="entry name" value="Ribonuclease H-like superfamily/Ribonuclease H"/>
    <property type="match status" value="1"/>
</dbReference>
<dbReference type="Pfam" id="PF00665">
    <property type="entry name" value="rve"/>
    <property type="match status" value="1"/>
</dbReference>
<dbReference type="Pfam" id="PF24626">
    <property type="entry name" value="SH3_Tf2-1"/>
    <property type="match status" value="1"/>
</dbReference>
<feature type="compositionally biased region" description="Polar residues" evidence="19">
    <location>
        <begin position="209"/>
        <end position="222"/>
    </location>
</feature>
<evidence type="ECO:0000256" key="13">
    <source>
        <dbReference type="ARBA" id="ARBA00022908"/>
    </source>
</evidence>
<name>A0ABR2UNA5_9PEZI</name>
<dbReference type="PROSITE" id="PS50878">
    <property type="entry name" value="RT_POL"/>
    <property type="match status" value="1"/>
</dbReference>
<evidence type="ECO:0000256" key="12">
    <source>
        <dbReference type="ARBA" id="ARBA00022884"/>
    </source>
</evidence>
<evidence type="ECO:0000256" key="19">
    <source>
        <dbReference type="SAM" id="MobiDB-lite"/>
    </source>
</evidence>
<dbReference type="Gene3D" id="2.40.50.40">
    <property type="match status" value="1"/>
</dbReference>
<dbReference type="PANTHER" id="PTHR37984:SF5">
    <property type="entry name" value="PROTEIN NYNRIN-LIKE"/>
    <property type="match status" value="1"/>
</dbReference>
<dbReference type="Pfam" id="PF00078">
    <property type="entry name" value="RVT_1"/>
    <property type="match status" value="1"/>
</dbReference>
<feature type="domain" description="Reverse transcriptase" evidence="21">
    <location>
        <begin position="484"/>
        <end position="663"/>
    </location>
</feature>
<dbReference type="CDD" id="cd09274">
    <property type="entry name" value="RNase_HI_RT_Ty3"/>
    <property type="match status" value="1"/>
</dbReference>
<evidence type="ECO:0000256" key="11">
    <source>
        <dbReference type="ARBA" id="ARBA00022842"/>
    </source>
</evidence>
<dbReference type="Pfam" id="PF17921">
    <property type="entry name" value="Integrase_H2C2"/>
    <property type="match status" value="1"/>
</dbReference>
<dbReference type="EMBL" id="JARVKF010000409">
    <property type="protein sequence ID" value="KAK9416117.1"/>
    <property type="molecule type" value="Genomic_DNA"/>
</dbReference>
<dbReference type="PROSITE" id="PS50994">
    <property type="entry name" value="INTEGRASE"/>
    <property type="match status" value="1"/>
</dbReference>
<keyword evidence="8" id="KW-0064">Aspartyl protease</keyword>
<keyword evidence="14 23" id="KW-0695">RNA-directed DNA polymerase</keyword>
<dbReference type="InterPro" id="IPR050951">
    <property type="entry name" value="Retrovirus_Pol_polyprotein"/>
</dbReference>
<keyword evidence="15" id="KW-0239">DNA-directed DNA polymerase</keyword>
<feature type="region of interest" description="Disordered" evidence="19">
    <location>
        <begin position="192"/>
        <end position="246"/>
    </location>
</feature>
<dbReference type="SUPFAM" id="SSF53098">
    <property type="entry name" value="Ribonuclease H-like"/>
    <property type="match status" value="1"/>
</dbReference>
<evidence type="ECO:0000313" key="23">
    <source>
        <dbReference type="EMBL" id="KAK9416117.1"/>
    </source>
</evidence>
<evidence type="ECO:0000256" key="5">
    <source>
        <dbReference type="ARBA" id="ARBA00022695"/>
    </source>
</evidence>
<keyword evidence="3" id="KW-0645">Protease</keyword>
<dbReference type="PROSITE" id="PS50013">
    <property type="entry name" value="CHROMO_2"/>
    <property type="match status" value="1"/>
</dbReference>
<dbReference type="InterPro" id="IPR000953">
    <property type="entry name" value="Chromo/chromo_shadow_dom"/>
</dbReference>
<dbReference type="SUPFAM" id="SSF54160">
    <property type="entry name" value="Chromo domain-like"/>
    <property type="match status" value="1"/>
</dbReference>
<evidence type="ECO:0000313" key="24">
    <source>
        <dbReference type="Proteomes" id="UP001408356"/>
    </source>
</evidence>
<dbReference type="InterPro" id="IPR016197">
    <property type="entry name" value="Chromo-like_dom_sf"/>
</dbReference>
<organism evidence="23 24">
    <name type="scientific">Seiridium unicorne</name>
    <dbReference type="NCBI Taxonomy" id="138068"/>
    <lineage>
        <taxon>Eukaryota</taxon>
        <taxon>Fungi</taxon>
        <taxon>Dikarya</taxon>
        <taxon>Ascomycota</taxon>
        <taxon>Pezizomycotina</taxon>
        <taxon>Sordariomycetes</taxon>
        <taxon>Xylariomycetidae</taxon>
        <taxon>Amphisphaeriales</taxon>
        <taxon>Sporocadaceae</taxon>
        <taxon>Seiridium</taxon>
    </lineage>
</organism>
<keyword evidence="4" id="KW-0808">Transferase</keyword>
<evidence type="ECO:0000256" key="3">
    <source>
        <dbReference type="ARBA" id="ARBA00022670"/>
    </source>
</evidence>
<dbReference type="Proteomes" id="UP001408356">
    <property type="component" value="Unassembled WGS sequence"/>
</dbReference>
<dbReference type="SUPFAM" id="SSF56672">
    <property type="entry name" value="DNA/RNA polymerases"/>
    <property type="match status" value="1"/>
</dbReference>
<keyword evidence="9" id="KW-0255">Endonuclease</keyword>
<keyword evidence="16" id="KW-0238">DNA-binding</keyword>
<evidence type="ECO:0000256" key="2">
    <source>
        <dbReference type="ARBA" id="ARBA00011353"/>
    </source>
</evidence>
<dbReference type="InterPro" id="IPR012337">
    <property type="entry name" value="RNaseH-like_sf"/>
</dbReference>
<evidence type="ECO:0000256" key="10">
    <source>
        <dbReference type="ARBA" id="ARBA00022801"/>
    </source>
</evidence>
<evidence type="ECO:0000256" key="15">
    <source>
        <dbReference type="ARBA" id="ARBA00022932"/>
    </source>
</evidence>
<dbReference type="Pfam" id="PF00385">
    <property type="entry name" value="Chromo"/>
    <property type="match status" value="1"/>
</dbReference>
<evidence type="ECO:0000259" key="21">
    <source>
        <dbReference type="PROSITE" id="PS50878"/>
    </source>
</evidence>
<dbReference type="Pfam" id="PF17917">
    <property type="entry name" value="RT_RNaseH"/>
    <property type="match status" value="1"/>
</dbReference>
<dbReference type="PANTHER" id="PTHR37984">
    <property type="entry name" value="PROTEIN CBG26694"/>
    <property type="match status" value="1"/>
</dbReference>
<feature type="domain" description="Chromo" evidence="20">
    <location>
        <begin position="1378"/>
        <end position="1435"/>
    </location>
</feature>
<dbReference type="InterPro" id="IPR041373">
    <property type="entry name" value="RT_RNaseH"/>
</dbReference>
<dbReference type="Gene3D" id="1.10.340.70">
    <property type="match status" value="1"/>
</dbReference>
<evidence type="ECO:0000256" key="1">
    <source>
        <dbReference type="ARBA" id="ARBA00004173"/>
    </source>
</evidence>
<dbReference type="Gene3D" id="3.30.70.270">
    <property type="match status" value="2"/>
</dbReference>
<gene>
    <name evidence="23" type="ORF">SUNI508_09890</name>
</gene>
<protein>
    <submittedName>
        <fullName evidence="23">Reverse transcriptase</fullName>
    </submittedName>
</protein>
<dbReference type="InterPro" id="IPR041588">
    <property type="entry name" value="Integrase_H2C2"/>
</dbReference>
<proteinExistence type="predicted"/>
<comment type="subunit">
    <text evidence="2">Component of the NuA4 histone acetyltransferase complex.</text>
</comment>
<feature type="domain" description="Integrase catalytic" evidence="22">
    <location>
        <begin position="1053"/>
        <end position="1215"/>
    </location>
</feature>
<keyword evidence="12" id="KW-0694">RNA-binding</keyword>
<dbReference type="InterPro" id="IPR043128">
    <property type="entry name" value="Rev_trsase/Diguanyl_cyclase"/>
</dbReference>
<dbReference type="InterPro" id="IPR023780">
    <property type="entry name" value="Chromo_domain"/>
</dbReference>
<dbReference type="InterPro" id="IPR001584">
    <property type="entry name" value="Integrase_cat-core"/>
</dbReference>
<keyword evidence="11" id="KW-0460">Magnesium</keyword>
<comment type="subcellular location">
    <subcellularLocation>
        <location evidence="1">Mitochondrion</location>
    </subcellularLocation>
</comment>
<evidence type="ECO:0000256" key="16">
    <source>
        <dbReference type="ARBA" id="ARBA00023125"/>
    </source>
</evidence>